<gene>
    <name evidence="6" type="primary">holA</name>
    <name evidence="6" type="ORF">HW554_00175</name>
</gene>
<dbReference type="GO" id="GO:0009360">
    <property type="term" value="C:DNA polymerase III complex"/>
    <property type="evidence" value="ECO:0007669"/>
    <property type="project" value="InterPro"/>
</dbReference>
<dbReference type="Gene3D" id="3.40.50.300">
    <property type="entry name" value="P-loop containing nucleotide triphosphate hydrolases"/>
    <property type="match status" value="1"/>
</dbReference>
<dbReference type="InterPro" id="IPR010372">
    <property type="entry name" value="DNA_pol3_delta_N"/>
</dbReference>
<sequence>MTVSLPHPFTPLLLYSLNASPDEILAQLKQRQFVPVYFLQGEESYYIDLVADLLEKHVLPEADKGFNQVVLYGKDTDVAGILGQAKRYPMMAERSVVIVKEAQAVADLENDKAWPFLEAYLKNPLQSTVLVFCYKHKTLDARKKLGKLLAGDKKTPAPAGTVLLTSKKLYDNQVIPWLTAYVRSKGQQITPQATSMLAEYIGGELSRLTNEVDKMLLNLLPGHSIDEDLVQRMVGISKDYNIFELQSALVRRDVLKANRILMYFEANPKNNPIIPNLTLLFNFFSRLLALHQLNNPSEADWLKMGLRFPIQRRDYQTGLKVFDFGRCRDIVHLIRRADTQSKGIDSGSMSDGEILRELVWLVLHPVPLHAVTG</sequence>
<dbReference type="SUPFAM" id="SSF52540">
    <property type="entry name" value="P-loop containing nucleoside triphosphate hydrolases"/>
    <property type="match status" value="1"/>
</dbReference>
<keyword evidence="7" id="KW-1185">Reference proteome</keyword>
<proteinExistence type="predicted"/>
<evidence type="ECO:0000256" key="4">
    <source>
        <dbReference type="ARBA" id="ARBA00022932"/>
    </source>
</evidence>
<evidence type="ECO:0000313" key="7">
    <source>
        <dbReference type="Proteomes" id="UP000565521"/>
    </source>
</evidence>
<organism evidence="6 7">
    <name type="scientific">Hymenobacter lapidiphilus</name>
    <dbReference type="NCBI Taxonomy" id="2608003"/>
    <lineage>
        <taxon>Bacteria</taxon>
        <taxon>Pseudomonadati</taxon>
        <taxon>Bacteroidota</taxon>
        <taxon>Cytophagia</taxon>
        <taxon>Cytophagales</taxon>
        <taxon>Hymenobacteraceae</taxon>
        <taxon>Hymenobacter</taxon>
    </lineage>
</organism>
<keyword evidence="4" id="KW-0239">DNA-directed DNA polymerase</keyword>
<reference evidence="6 7" key="1">
    <citation type="submission" date="2020-05" db="EMBL/GenBank/DDBJ databases">
        <title>Hymenobacter terrestris sp. nov. and Hymenobacter lapidiphilus sp. nov., isolated from regoliths in Antarctica.</title>
        <authorList>
            <person name="Sedlacek I."/>
            <person name="Pantucek R."/>
            <person name="Zeman M."/>
            <person name="Holochova P."/>
            <person name="Kralova S."/>
            <person name="Stankova E."/>
            <person name="Sedo O."/>
            <person name="Micenkova L."/>
            <person name="Svec P."/>
            <person name="Gupta V."/>
            <person name="Sood U."/>
            <person name="Korpole U.S."/>
            <person name="Lal R."/>
        </authorList>
    </citation>
    <scope>NUCLEOTIDE SEQUENCE [LARGE SCALE GENOMIC DNA]</scope>
    <source>
        <strain evidence="6 7">P5342</strain>
    </source>
</reference>
<dbReference type="PANTHER" id="PTHR34388:SF1">
    <property type="entry name" value="DNA POLYMERASE III SUBUNIT DELTA"/>
    <property type="match status" value="1"/>
</dbReference>
<accession>A0A7Y7PKN1</accession>
<comment type="caution">
    <text evidence="6">The sequence shown here is derived from an EMBL/GenBank/DDBJ whole genome shotgun (WGS) entry which is preliminary data.</text>
</comment>
<dbReference type="AlphaFoldDB" id="A0A7Y7PKN1"/>
<keyword evidence="1 6" id="KW-0808">Transferase</keyword>
<name>A0A7Y7PKN1_9BACT</name>
<dbReference type="Gene3D" id="1.20.272.10">
    <property type="match status" value="1"/>
</dbReference>
<evidence type="ECO:0000256" key="3">
    <source>
        <dbReference type="ARBA" id="ARBA00022705"/>
    </source>
</evidence>
<dbReference type="Proteomes" id="UP000565521">
    <property type="component" value="Unassembled WGS sequence"/>
</dbReference>
<dbReference type="Gene3D" id="1.10.8.60">
    <property type="match status" value="1"/>
</dbReference>
<evidence type="ECO:0000259" key="5">
    <source>
        <dbReference type="Pfam" id="PF06144"/>
    </source>
</evidence>
<dbReference type="GO" id="GO:0003677">
    <property type="term" value="F:DNA binding"/>
    <property type="evidence" value="ECO:0007669"/>
    <property type="project" value="InterPro"/>
</dbReference>
<protein>
    <submittedName>
        <fullName evidence="6">DNA polymerase III subunit delta</fullName>
        <ecNumber evidence="6">2.7.7.7</ecNumber>
    </submittedName>
</protein>
<dbReference type="NCBIfam" id="TIGR01128">
    <property type="entry name" value="holA"/>
    <property type="match status" value="1"/>
</dbReference>
<evidence type="ECO:0000256" key="1">
    <source>
        <dbReference type="ARBA" id="ARBA00022679"/>
    </source>
</evidence>
<dbReference type="PANTHER" id="PTHR34388">
    <property type="entry name" value="DNA POLYMERASE III SUBUNIT DELTA"/>
    <property type="match status" value="1"/>
</dbReference>
<dbReference type="EC" id="2.7.7.7" evidence="6"/>
<dbReference type="Pfam" id="PF06144">
    <property type="entry name" value="DNA_pol3_delta"/>
    <property type="match status" value="1"/>
</dbReference>
<dbReference type="EMBL" id="JABKAU010000001">
    <property type="protein sequence ID" value="NVO29604.1"/>
    <property type="molecule type" value="Genomic_DNA"/>
</dbReference>
<feature type="domain" description="DNA polymerase III delta N-terminal" evidence="5">
    <location>
        <begin position="37"/>
        <end position="151"/>
    </location>
</feature>
<dbReference type="GO" id="GO:0003887">
    <property type="term" value="F:DNA-directed DNA polymerase activity"/>
    <property type="evidence" value="ECO:0007669"/>
    <property type="project" value="UniProtKB-KW"/>
</dbReference>
<keyword evidence="3" id="KW-0235">DNA replication</keyword>
<keyword evidence="2 6" id="KW-0548">Nucleotidyltransferase</keyword>
<dbReference type="InterPro" id="IPR027417">
    <property type="entry name" value="P-loop_NTPase"/>
</dbReference>
<evidence type="ECO:0000313" key="6">
    <source>
        <dbReference type="EMBL" id="NVO29604.1"/>
    </source>
</evidence>
<evidence type="ECO:0000256" key="2">
    <source>
        <dbReference type="ARBA" id="ARBA00022695"/>
    </source>
</evidence>
<dbReference type="InterPro" id="IPR005790">
    <property type="entry name" value="DNA_polIII_delta"/>
</dbReference>
<dbReference type="GO" id="GO:0006261">
    <property type="term" value="P:DNA-templated DNA replication"/>
    <property type="evidence" value="ECO:0007669"/>
    <property type="project" value="TreeGrafter"/>
</dbReference>